<name>A0AAE0SKD4_9BIVA</name>
<dbReference type="GO" id="GO:0004197">
    <property type="term" value="F:cysteine-type endopeptidase activity"/>
    <property type="evidence" value="ECO:0007669"/>
    <property type="project" value="InterPro"/>
</dbReference>
<feature type="compositionally biased region" description="Basic and acidic residues" evidence="2">
    <location>
        <begin position="416"/>
        <end position="436"/>
    </location>
</feature>
<feature type="region of interest" description="Disordered" evidence="2">
    <location>
        <begin position="396"/>
        <end position="436"/>
    </location>
</feature>
<feature type="domain" description="DED" evidence="4">
    <location>
        <begin position="9"/>
        <end position="89"/>
    </location>
</feature>
<accession>A0AAE0SKD4</accession>
<evidence type="ECO:0000256" key="1">
    <source>
        <dbReference type="PROSITE-ProRule" id="PRU10141"/>
    </source>
</evidence>
<dbReference type="InterPro" id="IPR011029">
    <property type="entry name" value="DEATH-like_dom_sf"/>
</dbReference>
<dbReference type="InterPro" id="IPR001875">
    <property type="entry name" value="DED_dom"/>
</dbReference>
<dbReference type="EMBL" id="JAEAOA010000822">
    <property type="protein sequence ID" value="KAK3593662.1"/>
    <property type="molecule type" value="Genomic_DNA"/>
</dbReference>
<dbReference type="SMART" id="SM00031">
    <property type="entry name" value="DED"/>
    <property type="match status" value="1"/>
</dbReference>
<keyword evidence="1" id="KW-0547">Nucleotide-binding</keyword>
<dbReference type="SUPFAM" id="SSF47986">
    <property type="entry name" value="DEATH domain"/>
    <property type="match status" value="1"/>
</dbReference>
<proteinExistence type="predicted"/>
<reference evidence="5" key="3">
    <citation type="submission" date="2023-05" db="EMBL/GenBank/DDBJ databases">
        <authorList>
            <person name="Smith C.H."/>
        </authorList>
    </citation>
    <scope>NUCLEOTIDE SEQUENCE</scope>
    <source>
        <strain evidence="5">CHS0354</strain>
        <tissue evidence="5">Mantle</tissue>
    </source>
</reference>
<feature type="binding site" evidence="1">
    <location>
        <position position="677"/>
    </location>
    <ligand>
        <name>ATP</name>
        <dbReference type="ChEBI" id="CHEBI:30616"/>
    </ligand>
</feature>
<dbReference type="Proteomes" id="UP001195483">
    <property type="component" value="Unassembled WGS sequence"/>
</dbReference>
<dbReference type="GO" id="GO:0006508">
    <property type="term" value="P:proteolysis"/>
    <property type="evidence" value="ECO:0007669"/>
    <property type="project" value="InterPro"/>
</dbReference>
<evidence type="ECO:0000313" key="6">
    <source>
        <dbReference type="Proteomes" id="UP001195483"/>
    </source>
</evidence>
<feature type="region of interest" description="Disordered" evidence="2">
    <location>
        <begin position="491"/>
        <end position="603"/>
    </location>
</feature>
<dbReference type="Pfam" id="PF00656">
    <property type="entry name" value="Peptidase_C14"/>
    <property type="match status" value="1"/>
</dbReference>
<keyword evidence="1" id="KW-0067">ATP-binding</keyword>
<dbReference type="InterPro" id="IPR011600">
    <property type="entry name" value="Pept_C14_caspase"/>
</dbReference>
<dbReference type="GO" id="GO:0005524">
    <property type="term" value="F:ATP binding"/>
    <property type="evidence" value="ECO:0007669"/>
    <property type="project" value="UniProtKB-UniRule"/>
</dbReference>
<feature type="compositionally biased region" description="Basic and acidic residues" evidence="2">
    <location>
        <begin position="506"/>
        <end position="515"/>
    </location>
</feature>
<dbReference type="SUPFAM" id="SSF56112">
    <property type="entry name" value="Protein kinase-like (PK-like)"/>
    <property type="match status" value="1"/>
</dbReference>
<dbReference type="PROSITE" id="PS50168">
    <property type="entry name" value="DED"/>
    <property type="match status" value="1"/>
</dbReference>
<feature type="compositionally biased region" description="Polar residues" evidence="2">
    <location>
        <begin position="403"/>
        <end position="414"/>
    </location>
</feature>
<dbReference type="PROSITE" id="PS50011">
    <property type="entry name" value="PROTEIN_KINASE_DOM"/>
    <property type="match status" value="1"/>
</dbReference>
<evidence type="ECO:0000313" key="5">
    <source>
        <dbReference type="EMBL" id="KAK3593662.1"/>
    </source>
</evidence>
<dbReference type="PROSITE" id="PS00109">
    <property type="entry name" value="PROTEIN_KINASE_TYR"/>
    <property type="match status" value="1"/>
</dbReference>
<dbReference type="InterPro" id="IPR000719">
    <property type="entry name" value="Prot_kinase_dom"/>
</dbReference>
<dbReference type="Pfam" id="PF00069">
    <property type="entry name" value="Pkinase"/>
    <property type="match status" value="1"/>
</dbReference>
<comment type="caution">
    <text evidence="5">The sequence shown here is derived from an EMBL/GenBank/DDBJ whole genome shotgun (WGS) entry which is preliminary data.</text>
</comment>
<dbReference type="GO" id="GO:0004672">
    <property type="term" value="F:protein kinase activity"/>
    <property type="evidence" value="ECO:0007669"/>
    <property type="project" value="InterPro"/>
</dbReference>
<reference evidence="5" key="1">
    <citation type="journal article" date="2021" name="Genome Biol. Evol.">
        <title>A High-Quality Reference Genome for a Parasitic Bivalve with Doubly Uniparental Inheritance (Bivalvia: Unionida).</title>
        <authorList>
            <person name="Smith C.H."/>
        </authorList>
    </citation>
    <scope>NUCLEOTIDE SEQUENCE</scope>
    <source>
        <strain evidence="5">CHS0354</strain>
    </source>
</reference>
<protein>
    <submittedName>
        <fullName evidence="5">Uncharacterized protein</fullName>
    </submittedName>
</protein>
<dbReference type="InterPro" id="IPR008266">
    <property type="entry name" value="Tyr_kinase_AS"/>
</dbReference>
<dbReference type="PANTHER" id="PTHR47975:SF70">
    <property type="entry name" value="PROTEIN KINASE DOMAIN-CONTAINING PROTEIN"/>
    <property type="match status" value="1"/>
</dbReference>
<dbReference type="Gene3D" id="1.10.510.10">
    <property type="entry name" value="Transferase(Phosphotransferase) domain 1"/>
    <property type="match status" value="1"/>
</dbReference>
<dbReference type="Pfam" id="PF01335">
    <property type="entry name" value="DED"/>
    <property type="match status" value="1"/>
</dbReference>
<evidence type="ECO:0000259" key="4">
    <source>
        <dbReference type="PROSITE" id="PS50168"/>
    </source>
</evidence>
<feature type="domain" description="Protein kinase" evidence="3">
    <location>
        <begin position="647"/>
        <end position="944"/>
    </location>
</feature>
<dbReference type="Gene3D" id="1.10.533.10">
    <property type="entry name" value="Death Domain, Fas"/>
    <property type="match status" value="2"/>
</dbReference>
<organism evidence="5 6">
    <name type="scientific">Potamilus streckersoni</name>
    <dbReference type="NCBI Taxonomy" id="2493646"/>
    <lineage>
        <taxon>Eukaryota</taxon>
        <taxon>Metazoa</taxon>
        <taxon>Spiralia</taxon>
        <taxon>Lophotrochozoa</taxon>
        <taxon>Mollusca</taxon>
        <taxon>Bivalvia</taxon>
        <taxon>Autobranchia</taxon>
        <taxon>Heteroconchia</taxon>
        <taxon>Palaeoheterodonta</taxon>
        <taxon>Unionida</taxon>
        <taxon>Unionoidea</taxon>
        <taxon>Unionidae</taxon>
        <taxon>Ambleminae</taxon>
        <taxon>Lampsilini</taxon>
        <taxon>Potamilus</taxon>
    </lineage>
</organism>
<keyword evidence="6" id="KW-1185">Reference proteome</keyword>
<feature type="compositionally biased region" description="Polar residues" evidence="2">
    <location>
        <begin position="491"/>
        <end position="503"/>
    </location>
</feature>
<evidence type="ECO:0000256" key="2">
    <source>
        <dbReference type="SAM" id="MobiDB-lite"/>
    </source>
</evidence>
<feature type="compositionally biased region" description="Basic and acidic residues" evidence="2">
    <location>
        <begin position="527"/>
        <end position="603"/>
    </location>
</feature>
<dbReference type="InterPro" id="IPR017441">
    <property type="entry name" value="Protein_kinase_ATP_BS"/>
</dbReference>
<dbReference type="InterPro" id="IPR011009">
    <property type="entry name" value="Kinase-like_dom_sf"/>
</dbReference>
<reference evidence="5" key="2">
    <citation type="journal article" date="2021" name="Genome Biol. Evol.">
        <title>Developing a high-quality reference genome for a parasitic bivalve with doubly uniparental inheritance (Bivalvia: Unionida).</title>
        <authorList>
            <person name="Smith C.H."/>
        </authorList>
    </citation>
    <scope>NUCLEOTIDE SEQUENCE</scope>
    <source>
        <strain evidence="5">CHS0354</strain>
        <tissue evidence="5">Mantle</tissue>
    </source>
</reference>
<dbReference type="Gene3D" id="3.40.50.1460">
    <property type="match status" value="1"/>
</dbReference>
<dbReference type="PROSITE" id="PS00107">
    <property type="entry name" value="PROTEIN_KINASE_ATP"/>
    <property type="match status" value="1"/>
</dbReference>
<gene>
    <name evidence="5" type="ORF">CHS0354_013557</name>
</gene>
<dbReference type="CDD" id="cd00045">
    <property type="entry name" value="DED"/>
    <property type="match status" value="1"/>
</dbReference>
<dbReference type="GO" id="GO:0042981">
    <property type="term" value="P:regulation of apoptotic process"/>
    <property type="evidence" value="ECO:0007669"/>
    <property type="project" value="InterPro"/>
</dbReference>
<evidence type="ECO:0000259" key="3">
    <source>
        <dbReference type="PROSITE" id="PS50011"/>
    </source>
</evidence>
<dbReference type="PANTHER" id="PTHR47975">
    <property type="entry name" value="S-LOCUS LECTIN KINASE FAMILY PROTEIN"/>
    <property type="match status" value="1"/>
</dbReference>
<sequence length="1538" mass="174856">MASSSEETRYRLLLDKLAEELTPDEVDDLVFLLRFSIEGKRNRISIHGDPRKLLTELQKQNYIGAHNLTILSEVFRLIDRYDLIREIEERLGNSPAESCQISPFIRTLWKFGQRLSSDDLKKSKFRLEWDKEKEDIKKAWQLFEKAFERGHLEKDDFNKLKEFADTIGQSKTLESVMDPDSILSGFASSHLGVEDGPKKNIHVYRNTNDSHGDKTMHNELHLSVKKPKQMVSRQHFMDTGSSMTLAQKAEIAQLMPNSLQMTLAQRAELFKSAKPRQNQMTLAEKAAVTMGDGTGQMTLADKAKLAMNIHKMQQDQHVSSTRGGMYPSFGDVPDHMEQSHSKDLVYHYTEPYNGRDHTQSPYNLHYQQQFSFLSPDDLSISPLIAQPDIHTAQLALPSKIPENHTQPNTYTSLMKPSEDIQREEERSDSQKEPSEEIHLAERISSLNLSRSHQNIHNATNSKTIQNAEANTEQMSITSNEVTLTLEQPDQNETGEFSQSSNMGKSAHHENLRSDEVPIYSARNSHKSSYDGDKRDGQNVHVTRKEEVTLLKTVEKVKHEEDETKQGSEETKQGSEETKLGSEETKQGSEEIKQGSVESQERLPHQELQECVLEPSATLSTFEEHKVNIPRDPRCGRIIPMKVEEMKKYIGQEIGRGSFGIVYKAKMTEGDDRKFAIKTISVTNELFQKSYEKEIHNGRILHPFINPIIARAEDLSERVLYLMYPYMENGDLRHNIDLEKDGKKLCTKGYESNSQIWTRCIYQIVHAVDYLHKPVTSSFRGPIFHQDLTSRNIFLDGHFNVKIGDFGIAVEAKQNATSATRTRIQGTHGYHPPKMNLEKYNASYDIFSVGVVILEILSGDEAKLKGKPEYLYEKYGCEGGYEDLIDDLEERAKNIKSAEWIKTDRQNDLAKIALECVDQDEDRRKGVDLLQKLDEMKLNPKERYLLPSILDKCVSCYVNRPAKLPLKGKDCAGSNTNSPCRPFCLHCLMNNHINPLVCPQHGKTRPPFGDHVYGVFVAGNNVMGMEQFSYSEGQSKNTEAVAQTFIKDAEKVVQVLTAKYPFVLGASAEHLKIVKPNNPGYDVNMETSIREAFENMNSAIKKALKENDQNPENDRLPNSLFIFYFSGHCSEENGLFLGNTEETLKATIKGTQKATTKFIMEMLHEQLGVDHVLVILDCCHARSQHFDKYELNVDKVNKRKETSILQLSSCDTSEKSVVMLEGSLFTNFLCLGLQGMGSEELGGDTIICCAECEKRRKNRKDMNIELPCVKYHYNCVSDHGVTYTSLRDFVEGHFDLLRAGKTSNSGTMTPVSSAHREKKFFIAYYNPNKSHIPIHLKGSKADHMYCLSSHPETMDKLRKDIISYTLSGTGDMSCDVLTFYRSYGQESYRLIAIHVMYGRDKDEELTNLESIEKAWSCSHELVACVREDVKRLSHGPVKLNNINKSIVTSSQANYDSEILNINQDYIEIAGGSVSQADKLLRDIKQSASGLHENFLSLIQEVLKTTRSIQNESLILEKIKGNLLRFYLYDDFSVLDIQRV</sequence>